<reference evidence="13 14" key="1">
    <citation type="submission" date="2023-04" db="EMBL/GenBank/DDBJ databases">
        <title>Fusibacter bizertensis strain WBS, isolated from littoral bottom sediments of the Arctic seas - biochemical and genomic analysis.</title>
        <authorList>
            <person name="Brioukhanov A.L."/>
        </authorList>
    </citation>
    <scope>NUCLEOTIDE SEQUENCE [LARGE SCALE GENOMIC DNA]</scope>
    <source>
        <strain evidence="13 14">WBS</strain>
    </source>
</reference>
<evidence type="ECO:0000256" key="1">
    <source>
        <dbReference type="ARBA" id="ARBA00000085"/>
    </source>
</evidence>
<dbReference type="RefSeq" id="WP_281093332.1">
    <property type="nucleotide sequence ID" value="NZ_JARYZI010000002.1"/>
</dbReference>
<organism evidence="13 14">
    <name type="scientific">Fusibacter bizertensis</name>
    <dbReference type="NCBI Taxonomy" id="1488331"/>
    <lineage>
        <taxon>Bacteria</taxon>
        <taxon>Bacillati</taxon>
        <taxon>Bacillota</taxon>
        <taxon>Clostridia</taxon>
        <taxon>Eubacteriales</taxon>
        <taxon>Eubacteriales Family XII. Incertae Sedis</taxon>
        <taxon>Fusibacter</taxon>
    </lineage>
</organism>
<dbReference type="InterPro" id="IPR036890">
    <property type="entry name" value="HATPase_C_sf"/>
</dbReference>
<dbReference type="PANTHER" id="PTHR42878:SF7">
    <property type="entry name" value="SENSOR HISTIDINE KINASE GLRK"/>
    <property type="match status" value="1"/>
</dbReference>
<dbReference type="Proteomes" id="UP001158045">
    <property type="component" value="Unassembled WGS sequence"/>
</dbReference>
<gene>
    <name evidence="13" type="ORF">QE109_05125</name>
</gene>
<dbReference type="CDD" id="cd18773">
    <property type="entry name" value="PDC1_HK_sensor"/>
    <property type="match status" value="1"/>
</dbReference>
<dbReference type="PRINTS" id="PR00344">
    <property type="entry name" value="BCTRLSENSOR"/>
</dbReference>
<dbReference type="InterPro" id="IPR035965">
    <property type="entry name" value="PAS-like_dom_sf"/>
</dbReference>
<keyword evidence="14" id="KW-1185">Reference proteome</keyword>
<dbReference type="CDD" id="cd00082">
    <property type="entry name" value="HisKA"/>
    <property type="match status" value="1"/>
</dbReference>
<comment type="catalytic activity">
    <reaction evidence="1">
        <text>ATP + protein L-histidine = ADP + protein N-phospho-L-histidine.</text>
        <dbReference type="EC" id="2.7.13.3"/>
    </reaction>
</comment>
<protein>
    <recommendedName>
        <fullName evidence="3">histidine kinase</fullName>
        <ecNumber evidence="3">2.7.13.3</ecNumber>
    </recommendedName>
</protein>
<dbReference type="InterPro" id="IPR050351">
    <property type="entry name" value="BphY/WalK/GraS-like"/>
</dbReference>
<evidence type="ECO:0000259" key="11">
    <source>
        <dbReference type="PROSITE" id="PS50109"/>
    </source>
</evidence>
<dbReference type="EMBL" id="JARYZI010000002">
    <property type="protein sequence ID" value="MDH8677517.1"/>
    <property type="molecule type" value="Genomic_DNA"/>
</dbReference>
<evidence type="ECO:0000256" key="3">
    <source>
        <dbReference type="ARBA" id="ARBA00012438"/>
    </source>
</evidence>
<keyword evidence="10" id="KW-0472">Membrane</keyword>
<evidence type="ECO:0000256" key="9">
    <source>
        <dbReference type="ARBA" id="ARBA00023012"/>
    </source>
</evidence>
<keyword evidence="7" id="KW-0418">Kinase</keyword>
<dbReference type="Gene3D" id="1.10.287.130">
    <property type="match status" value="1"/>
</dbReference>
<keyword evidence="4" id="KW-0597">Phosphoprotein</keyword>
<evidence type="ECO:0000313" key="13">
    <source>
        <dbReference type="EMBL" id="MDH8677517.1"/>
    </source>
</evidence>
<dbReference type="InterPro" id="IPR004358">
    <property type="entry name" value="Sig_transdc_His_kin-like_C"/>
</dbReference>
<keyword evidence="9" id="KW-0902">Two-component regulatory system</keyword>
<keyword evidence="6" id="KW-0547">Nucleotide-binding</keyword>
<dbReference type="SUPFAM" id="SSF55874">
    <property type="entry name" value="ATPase domain of HSP90 chaperone/DNA topoisomerase II/histidine kinase"/>
    <property type="match status" value="1"/>
</dbReference>
<dbReference type="InterPro" id="IPR036097">
    <property type="entry name" value="HisK_dim/P_sf"/>
</dbReference>
<dbReference type="Gene3D" id="6.10.340.10">
    <property type="match status" value="1"/>
</dbReference>
<dbReference type="InterPro" id="IPR003661">
    <property type="entry name" value="HisK_dim/P_dom"/>
</dbReference>
<dbReference type="PANTHER" id="PTHR42878">
    <property type="entry name" value="TWO-COMPONENT HISTIDINE KINASE"/>
    <property type="match status" value="1"/>
</dbReference>
<feature type="domain" description="Histidine kinase" evidence="11">
    <location>
        <begin position="492"/>
        <end position="700"/>
    </location>
</feature>
<dbReference type="Gene3D" id="3.30.450.20">
    <property type="entry name" value="PAS domain"/>
    <property type="match status" value="2"/>
</dbReference>
<dbReference type="PROSITE" id="PS50109">
    <property type="entry name" value="HIS_KIN"/>
    <property type="match status" value="1"/>
</dbReference>
<dbReference type="Pfam" id="PF02518">
    <property type="entry name" value="HATPase_c"/>
    <property type="match status" value="1"/>
</dbReference>
<feature type="transmembrane region" description="Helical" evidence="10">
    <location>
        <begin position="12"/>
        <end position="34"/>
    </location>
</feature>
<dbReference type="Pfam" id="PF00512">
    <property type="entry name" value="HisKA"/>
    <property type="match status" value="1"/>
</dbReference>
<dbReference type="InterPro" id="IPR003594">
    <property type="entry name" value="HATPase_dom"/>
</dbReference>
<keyword evidence="10" id="KW-1133">Transmembrane helix</keyword>
<evidence type="ECO:0000256" key="4">
    <source>
        <dbReference type="ARBA" id="ARBA00022553"/>
    </source>
</evidence>
<evidence type="ECO:0000259" key="12">
    <source>
        <dbReference type="PROSITE" id="PS50885"/>
    </source>
</evidence>
<dbReference type="EC" id="2.7.13.3" evidence="3"/>
<dbReference type="SMART" id="SM00387">
    <property type="entry name" value="HATPase_c"/>
    <property type="match status" value="1"/>
</dbReference>
<accession>A0ABT6NAT0</accession>
<sequence>MLKKMKNFSLQLKIMAIFLTMSILLTLTLGLMFYNNTAQNVKQNKENEIKTLAAETSNKIERFLFEREADIQVVAQSQILTMPQIDRETKRQYLANVINNYQTYDEMFVLDQLGQIVLSATFSGGNLPLESDELFKQNPDILGKILSGKPFISDVLSEEDQSQWFILFSEPLVDDRGQAVGAVVERMNFDAIDEIIANVKLGEVGYARLMPSDQNYGVSYELLECVNHLTVRVPIIKYETQFKQWMLFLSEPTEEAFALIYDIRIYFGLVFVITLIILFLVSNYLSGRITRPIRTLKSHMGELLETHKLNMALAYEGSSDEVKQLTHTFDFLLEELSFMVQKTMEKTGEAESVKSVKASLDAMIDHAVTGIVTIDGKGIITSVNPRIKEILKADHDDVLVGLSIGKEGHQRFDALFQILYESILVEKQLVDVSCLIKNPEVELVVSTLIQKDIYQTPLGVTVLLQSAEERERFEHSVIRAKKLSELGELSAGVAHEIRNPLASIKGYTQMAIREVDKQSDAYHDLGIVLNEVDRLDRLVERFLSFASPNAPHYKSGDMNQLVSEVIKVLNQQILAKKIEVVLEFDSASSFEYDVDQMKQVLLNLLINAIQASEVGGTIKVQTLLYEDEGRFSLLITNDGDIIDDDLIERIFTPFFTTRKGGSGLGLAICARIIENHHGTIELISSKDTGTTFAISLPTKKGLLL</sequence>
<dbReference type="SUPFAM" id="SSF47384">
    <property type="entry name" value="Homodimeric domain of signal transducing histidine kinase"/>
    <property type="match status" value="1"/>
</dbReference>
<keyword evidence="5" id="KW-0808">Transferase</keyword>
<name>A0ABT6NAT0_9FIRM</name>
<evidence type="ECO:0000313" key="14">
    <source>
        <dbReference type="Proteomes" id="UP001158045"/>
    </source>
</evidence>
<keyword evidence="10" id="KW-0812">Transmembrane</keyword>
<feature type="transmembrane region" description="Helical" evidence="10">
    <location>
        <begin position="265"/>
        <end position="285"/>
    </location>
</feature>
<comment type="subcellular location">
    <subcellularLocation>
        <location evidence="2">Membrane</location>
    </subcellularLocation>
</comment>
<dbReference type="InterPro" id="IPR003660">
    <property type="entry name" value="HAMP_dom"/>
</dbReference>
<dbReference type="InterPro" id="IPR005467">
    <property type="entry name" value="His_kinase_dom"/>
</dbReference>
<evidence type="ECO:0000256" key="2">
    <source>
        <dbReference type="ARBA" id="ARBA00004370"/>
    </source>
</evidence>
<dbReference type="GO" id="GO:0005524">
    <property type="term" value="F:ATP binding"/>
    <property type="evidence" value="ECO:0007669"/>
    <property type="project" value="UniProtKB-KW"/>
</dbReference>
<feature type="domain" description="HAMP" evidence="12">
    <location>
        <begin position="287"/>
        <end position="341"/>
    </location>
</feature>
<dbReference type="PROSITE" id="PS50885">
    <property type="entry name" value="HAMP"/>
    <property type="match status" value="1"/>
</dbReference>
<evidence type="ECO:0000256" key="7">
    <source>
        <dbReference type="ARBA" id="ARBA00022777"/>
    </source>
</evidence>
<comment type="caution">
    <text evidence="13">The sequence shown here is derived from an EMBL/GenBank/DDBJ whole genome shotgun (WGS) entry which is preliminary data.</text>
</comment>
<evidence type="ECO:0000256" key="6">
    <source>
        <dbReference type="ARBA" id="ARBA00022741"/>
    </source>
</evidence>
<dbReference type="Gene3D" id="3.30.565.10">
    <property type="entry name" value="Histidine kinase-like ATPase, C-terminal domain"/>
    <property type="match status" value="1"/>
</dbReference>
<evidence type="ECO:0000256" key="10">
    <source>
        <dbReference type="SAM" id="Phobius"/>
    </source>
</evidence>
<evidence type="ECO:0000256" key="5">
    <source>
        <dbReference type="ARBA" id="ARBA00022679"/>
    </source>
</evidence>
<evidence type="ECO:0000256" key="8">
    <source>
        <dbReference type="ARBA" id="ARBA00022840"/>
    </source>
</evidence>
<dbReference type="SMART" id="SM00388">
    <property type="entry name" value="HisKA"/>
    <property type="match status" value="1"/>
</dbReference>
<keyword evidence="8 13" id="KW-0067">ATP-binding</keyword>
<proteinExistence type="predicted"/>
<dbReference type="SUPFAM" id="SSF55785">
    <property type="entry name" value="PYP-like sensor domain (PAS domain)"/>
    <property type="match status" value="1"/>
</dbReference>